<evidence type="ECO:0000256" key="1">
    <source>
        <dbReference type="SAM" id="SignalP"/>
    </source>
</evidence>
<dbReference type="AlphaFoldDB" id="A0A1M7UPP7"/>
<name>A0A1M7UPP7_9BRAD</name>
<gene>
    <name evidence="2" type="ORF">SAMN05444170_6128</name>
</gene>
<dbReference type="Proteomes" id="UP000184096">
    <property type="component" value="Chromosome I"/>
</dbReference>
<accession>A0A1M7UPP7</accession>
<proteinExistence type="predicted"/>
<keyword evidence="3" id="KW-1185">Reference proteome</keyword>
<keyword evidence="1" id="KW-0732">Signal</keyword>
<sequence>MAKSRIIVFSLLLALPVLWAAAPARADQAFQRLMPLLIDLDGRQGKKPDGMSMEMPGGGMTTATREYQKGSAKANAAVMTGHAGTHTA</sequence>
<dbReference type="EMBL" id="LT670849">
    <property type="protein sequence ID" value="SHN84982.1"/>
    <property type="molecule type" value="Genomic_DNA"/>
</dbReference>
<reference evidence="3" key="1">
    <citation type="submission" date="2016-11" db="EMBL/GenBank/DDBJ databases">
        <authorList>
            <person name="Varghese N."/>
            <person name="Submissions S."/>
        </authorList>
    </citation>
    <scope>NUCLEOTIDE SEQUENCE [LARGE SCALE GENOMIC DNA]</scope>
    <source>
        <strain evidence="3">GAS401</strain>
    </source>
</reference>
<dbReference type="RefSeq" id="WP_072823645.1">
    <property type="nucleotide sequence ID" value="NZ_LT670849.1"/>
</dbReference>
<organism evidence="2 3">
    <name type="scientific">Bradyrhizobium erythrophlei</name>
    <dbReference type="NCBI Taxonomy" id="1437360"/>
    <lineage>
        <taxon>Bacteria</taxon>
        <taxon>Pseudomonadati</taxon>
        <taxon>Pseudomonadota</taxon>
        <taxon>Alphaproteobacteria</taxon>
        <taxon>Hyphomicrobiales</taxon>
        <taxon>Nitrobacteraceae</taxon>
        <taxon>Bradyrhizobium</taxon>
    </lineage>
</organism>
<dbReference type="OrthoDB" id="9799737at2"/>
<evidence type="ECO:0000313" key="2">
    <source>
        <dbReference type="EMBL" id="SHN84982.1"/>
    </source>
</evidence>
<evidence type="ECO:0000313" key="3">
    <source>
        <dbReference type="Proteomes" id="UP000184096"/>
    </source>
</evidence>
<feature type="chain" id="PRO_5012658468" evidence="1">
    <location>
        <begin position="27"/>
        <end position="88"/>
    </location>
</feature>
<protein>
    <submittedName>
        <fullName evidence="2">Uncharacterized protein</fullName>
    </submittedName>
</protein>
<feature type="signal peptide" evidence="1">
    <location>
        <begin position="1"/>
        <end position="26"/>
    </location>
</feature>